<keyword evidence="9" id="KW-1185">Reference proteome</keyword>
<evidence type="ECO:0000259" key="7">
    <source>
        <dbReference type="Pfam" id="PF00884"/>
    </source>
</evidence>
<accession>A0A232EV70</accession>
<dbReference type="AlphaFoldDB" id="A0A232EV70"/>
<name>A0A232EV70_9HYME</name>
<organism evidence="8 9">
    <name type="scientific">Trichomalopsis sarcophagae</name>
    <dbReference type="NCBI Taxonomy" id="543379"/>
    <lineage>
        <taxon>Eukaryota</taxon>
        <taxon>Metazoa</taxon>
        <taxon>Ecdysozoa</taxon>
        <taxon>Arthropoda</taxon>
        <taxon>Hexapoda</taxon>
        <taxon>Insecta</taxon>
        <taxon>Pterygota</taxon>
        <taxon>Neoptera</taxon>
        <taxon>Endopterygota</taxon>
        <taxon>Hymenoptera</taxon>
        <taxon>Apocrita</taxon>
        <taxon>Proctotrupomorpha</taxon>
        <taxon>Chalcidoidea</taxon>
        <taxon>Pteromalidae</taxon>
        <taxon>Pteromalinae</taxon>
        <taxon>Trichomalopsis</taxon>
    </lineage>
</organism>
<dbReference type="OrthoDB" id="96314at2759"/>
<dbReference type="Pfam" id="PF00884">
    <property type="entry name" value="Sulfatase"/>
    <property type="match status" value="1"/>
</dbReference>
<reference evidence="8 9" key="1">
    <citation type="journal article" date="2017" name="Curr. Biol.">
        <title>The Evolution of Venom by Co-option of Single-Copy Genes.</title>
        <authorList>
            <person name="Martinson E.O."/>
            <person name="Mrinalini"/>
            <person name="Kelkar Y.D."/>
            <person name="Chang C.H."/>
            <person name="Werren J.H."/>
        </authorList>
    </citation>
    <scope>NUCLEOTIDE SEQUENCE [LARGE SCALE GENOMIC DNA]</scope>
    <source>
        <strain evidence="8 9">Alberta</strain>
        <tissue evidence="8">Whole body</tissue>
    </source>
</reference>
<evidence type="ECO:0000256" key="1">
    <source>
        <dbReference type="ARBA" id="ARBA00001913"/>
    </source>
</evidence>
<dbReference type="GO" id="GO:0005737">
    <property type="term" value="C:cytoplasm"/>
    <property type="evidence" value="ECO:0007669"/>
    <property type="project" value="TreeGrafter"/>
</dbReference>
<evidence type="ECO:0000256" key="2">
    <source>
        <dbReference type="ARBA" id="ARBA00008779"/>
    </source>
</evidence>
<protein>
    <recommendedName>
        <fullName evidence="7">Sulfatase N-terminal domain-containing protein</fullName>
    </recommendedName>
</protein>
<proteinExistence type="inferred from homology"/>
<evidence type="ECO:0000256" key="3">
    <source>
        <dbReference type="ARBA" id="ARBA00022723"/>
    </source>
</evidence>
<comment type="caution">
    <text evidence="8">The sequence shown here is derived from an EMBL/GenBank/DDBJ whole genome shotgun (WGS) entry which is preliminary data.</text>
</comment>
<dbReference type="PANTHER" id="PTHR45953">
    <property type="entry name" value="IDURONATE 2-SULFATASE"/>
    <property type="match status" value="1"/>
</dbReference>
<comment type="cofactor">
    <cofactor evidence="1">
        <name>Ca(2+)</name>
        <dbReference type="ChEBI" id="CHEBI:29108"/>
    </cofactor>
</comment>
<keyword evidence="3" id="KW-0479">Metal-binding</keyword>
<evidence type="ECO:0000313" key="8">
    <source>
        <dbReference type="EMBL" id="OXU22243.1"/>
    </source>
</evidence>
<keyword evidence="4" id="KW-0732">Signal</keyword>
<feature type="domain" description="Sulfatase N-terminal" evidence="7">
    <location>
        <begin position="54"/>
        <end position="464"/>
    </location>
</feature>
<dbReference type="Proteomes" id="UP000215335">
    <property type="component" value="Unassembled WGS sequence"/>
</dbReference>
<comment type="similarity">
    <text evidence="2">Belongs to the sulfatase family.</text>
</comment>
<dbReference type="InterPro" id="IPR017850">
    <property type="entry name" value="Alkaline_phosphatase_core_sf"/>
</dbReference>
<dbReference type="CDD" id="cd16030">
    <property type="entry name" value="iduronate-2-sulfatase"/>
    <property type="match status" value="1"/>
</dbReference>
<dbReference type="EMBL" id="NNAY01002050">
    <property type="protein sequence ID" value="OXU22243.1"/>
    <property type="molecule type" value="Genomic_DNA"/>
</dbReference>
<dbReference type="PANTHER" id="PTHR45953:SF1">
    <property type="entry name" value="IDURONATE 2-SULFATASE"/>
    <property type="match status" value="1"/>
</dbReference>
<dbReference type="GO" id="GO:0004423">
    <property type="term" value="F:iduronate-2-sulfatase activity"/>
    <property type="evidence" value="ECO:0007669"/>
    <property type="project" value="InterPro"/>
</dbReference>
<evidence type="ECO:0000313" key="9">
    <source>
        <dbReference type="Proteomes" id="UP000215335"/>
    </source>
</evidence>
<dbReference type="SUPFAM" id="SSF53649">
    <property type="entry name" value="Alkaline phosphatase-like"/>
    <property type="match status" value="1"/>
</dbReference>
<evidence type="ECO:0000256" key="6">
    <source>
        <dbReference type="ARBA" id="ARBA00022837"/>
    </source>
</evidence>
<keyword evidence="5" id="KW-0378">Hydrolase</keyword>
<dbReference type="InterPro" id="IPR035874">
    <property type="entry name" value="IDS"/>
</dbReference>
<dbReference type="InterPro" id="IPR000917">
    <property type="entry name" value="Sulfatase_N"/>
</dbReference>
<evidence type="ECO:0000256" key="4">
    <source>
        <dbReference type="ARBA" id="ARBA00022729"/>
    </source>
</evidence>
<evidence type="ECO:0000256" key="5">
    <source>
        <dbReference type="ARBA" id="ARBA00022801"/>
    </source>
</evidence>
<sequence>MFISENLSRIVLRNTTTDDDTNVIRNMNIKQKMPLTAILFLITSSSITTASNLNVLLVIVDDLRPALGCYNDPKAFTPNMDRLAEKSVLFDKAYAQQALCAPSRNSLLTSRRPDTLGLYDFYSYWRKVTGNFTTLPQHFKSNGYTTASLGKVFHPGAVILIYTRNPILIAKESIQMFLKYNTYVQFLGASSNGNDDSPYSWSEKPFHPHTDRYKDAPVCRTRSSSPASNLVKIHFDRILYILQVCPVRVSSMPNSTLPDIETLNAAKAFLSGNRREPFFLAVGFQKPHIPLKYPRRFLKYHPLKKFSVPKNYEWPLNVSSVAYNPWTDLRRRSDVEKLGLECPWEKIPQDYGRRIIQSYYAAVTYIDDLVGDLLNELERLHLINHTVVILTSDHGWSLGEHAEWAKYSNFEVALRVPLLISIPNITFRVNDKYESSDYCRLQSIIVQEPVELLDIFPTVAELANLKISTCPDEISHSRMSDLCTEGSSLVPLIKAALTCKSVPWKIGAISQYPRPGLQPSCKPSSDEPRLREIRIMGYTLRTLRYRYTAWVSFSPITKAPDWRDTFAEEMYDHKIDQDENINVAYSKRFEREKSELKQTLMAGRTAR</sequence>
<keyword evidence="6" id="KW-0106">Calcium</keyword>
<dbReference type="STRING" id="543379.A0A232EV70"/>
<dbReference type="Gene3D" id="3.40.720.10">
    <property type="entry name" value="Alkaline Phosphatase, subunit A"/>
    <property type="match status" value="1"/>
</dbReference>
<gene>
    <name evidence="8" type="ORF">TSAR_014753</name>
</gene>
<dbReference type="GO" id="GO:0046872">
    <property type="term" value="F:metal ion binding"/>
    <property type="evidence" value="ECO:0007669"/>
    <property type="project" value="UniProtKB-KW"/>
</dbReference>